<organism evidence="1 2">
    <name type="scientific">Extremus antarcticus</name>
    <dbReference type="NCBI Taxonomy" id="702011"/>
    <lineage>
        <taxon>Eukaryota</taxon>
        <taxon>Fungi</taxon>
        <taxon>Dikarya</taxon>
        <taxon>Ascomycota</taxon>
        <taxon>Pezizomycotina</taxon>
        <taxon>Dothideomycetes</taxon>
        <taxon>Dothideomycetidae</taxon>
        <taxon>Mycosphaerellales</taxon>
        <taxon>Extremaceae</taxon>
        <taxon>Extremus</taxon>
    </lineage>
</organism>
<name>A0AAJ0D5V0_9PEZI</name>
<evidence type="ECO:0008006" key="3">
    <source>
        <dbReference type="Google" id="ProtNLM"/>
    </source>
</evidence>
<accession>A0AAJ0D5V0</accession>
<dbReference type="AlphaFoldDB" id="A0AAJ0D5V0"/>
<sequence length="204" mass="22904">MAAASPPKGLFDLPRELRDEIWGYALGVSTIDITSAPQLAVQPLLCRVSRQLRYETLPLFYQNNIFKSGVTNSARENAELWLNAIGQDNIKTLRFLTLRGHRAIESELPDRVPDSCRMVNIEGIINLRDRKLEVKLCRCECGRKSGAATIPPTTVALCRAQEIVDRSVKKSDIPRRGTFGLVQLMTKFDRCCQSGDMRSVLQIV</sequence>
<comment type="caution">
    <text evidence="1">The sequence shown here is derived from an EMBL/GenBank/DDBJ whole genome shotgun (WGS) entry which is preliminary data.</text>
</comment>
<dbReference type="PANTHER" id="PTHR38790:SF4">
    <property type="entry name" value="2EXR DOMAIN-CONTAINING PROTEIN"/>
    <property type="match status" value="1"/>
</dbReference>
<evidence type="ECO:0000313" key="1">
    <source>
        <dbReference type="EMBL" id="KAK3046667.1"/>
    </source>
</evidence>
<proteinExistence type="predicted"/>
<dbReference type="EMBL" id="JAWDJX010000084">
    <property type="protein sequence ID" value="KAK3046667.1"/>
    <property type="molecule type" value="Genomic_DNA"/>
</dbReference>
<dbReference type="Proteomes" id="UP001271007">
    <property type="component" value="Unassembled WGS sequence"/>
</dbReference>
<reference evidence="1" key="1">
    <citation type="submission" date="2023-04" db="EMBL/GenBank/DDBJ databases">
        <title>Black Yeasts Isolated from many extreme environments.</title>
        <authorList>
            <person name="Coleine C."/>
            <person name="Stajich J.E."/>
            <person name="Selbmann L."/>
        </authorList>
    </citation>
    <scope>NUCLEOTIDE SEQUENCE</scope>
    <source>
        <strain evidence="1">CCFEE 5312</strain>
    </source>
</reference>
<evidence type="ECO:0000313" key="2">
    <source>
        <dbReference type="Proteomes" id="UP001271007"/>
    </source>
</evidence>
<dbReference type="PANTHER" id="PTHR38790">
    <property type="entry name" value="2EXR DOMAIN-CONTAINING PROTEIN-RELATED"/>
    <property type="match status" value="1"/>
</dbReference>
<keyword evidence="2" id="KW-1185">Reference proteome</keyword>
<protein>
    <recommendedName>
        <fullName evidence="3">F-box domain-containing protein</fullName>
    </recommendedName>
</protein>
<gene>
    <name evidence="1" type="ORF">LTR09_011881</name>
</gene>